<dbReference type="PATRIC" id="fig|1359184.3.peg.34"/>
<reference evidence="1 3" key="1">
    <citation type="submission" date="2015-02" db="EMBL/GenBank/DDBJ databases">
        <title>Genome Sequencing of Rickettsiales.</title>
        <authorList>
            <person name="Daugherty S.C."/>
            <person name="Su Q."/>
            <person name="Abolude K."/>
            <person name="Beier-Sexton M."/>
            <person name="Carlyon J.A."/>
            <person name="Carter R."/>
            <person name="Day N.P."/>
            <person name="Dumler S.J."/>
            <person name="Dyachenko V."/>
            <person name="Godinez A."/>
            <person name="Kurtti T.J."/>
            <person name="Lichay M."/>
            <person name="Mullins K.E."/>
            <person name="Ott S."/>
            <person name="Pappas-Brown V."/>
            <person name="Paris D.H."/>
            <person name="Patel P."/>
            <person name="Richards A.L."/>
            <person name="Sadzewicz L."/>
            <person name="Sears K."/>
            <person name="Seidman D."/>
            <person name="Sengamalay N."/>
            <person name="Stenos J."/>
            <person name="Tallon L.J."/>
            <person name="Vincent G."/>
            <person name="Fraser C.M."/>
            <person name="Munderloh U."/>
            <person name="Dunning-Hotopp J.C."/>
        </authorList>
    </citation>
    <scope>NUCLEOTIDE SEQUENCE [LARGE SCALE GENOMIC DNA]</scope>
    <source>
        <strain evidence="1 3">Gilliam</strain>
    </source>
</reference>
<keyword evidence="1" id="KW-0548">Nucleotidyltransferase</keyword>
<evidence type="ECO:0000313" key="3">
    <source>
        <dbReference type="Proteomes" id="UP000033769"/>
    </source>
</evidence>
<dbReference type="EMBL" id="LS398551">
    <property type="protein sequence ID" value="SPR13187.1"/>
    <property type="molecule type" value="Genomic_DNA"/>
</dbReference>
<dbReference type="SUPFAM" id="SSF56672">
    <property type="entry name" value="DNA/RNA polymerases"/>
    <property type="match status" value="1"/>
</dbReference>
<dbReference type="InterPro" id="IPR043502">
    <property type="entry name" value="DNA/RNA_pol_sf"/>
</dbReference>
<dbReference type="Proteomes" id="UP000033769">
    <property type="component" value="Unassembled WGS sequence"/>
</dbReference>
<name>A0A0F3MEK7_ORITS</name>
<evidence type="ECO:0000313" key="4">
    <source>
        <dbReference type="Proteomes" id="UP000244959"/>
    </source>
</evidence>
<dbReference type="AlphaFoldDB" id="A0A0F3MEK7"/>
<keyword evidence="1" id="KW-0695">RNA-directed DNA polymerase</keyword>
<sequence length="88" mass="10142">MIEILSKRTAGIDKEILNTFDIKSQAIINLRQHVYNPYPLSKKRPLGIPTVKDRTMQAIYKLVLKPVAETTADKHSYWFRTEKSASHS</sequence>
<reference evidence="2" key="2">
    <citation type="submission" date="2018-03" db="EMBL/GenBank/DDBJ databases">
        <authorList>
            <person name="Keele B.F."/>
        </authorList>
    </citation>
    <scope>NUCLEOTIDE SEQUENCE [LARGE SCALE GENOMIC DNA]</scope>
    <source>
        <strain evidence="2">Gilliam</strain>
    </source>
</reference>
<dbReference type="Proteomes" id="UP000244959">
    <property type="component" value="Chromosome I"/>
</dbReference>
<keyword evidence="1" id="KW-0808">Transferase</keyword>
<protein>
    <submittedName>
        <fullName evidence="1">Reverse transcriptase family protein</fullName>
    </submittedName>
</protein>
<organism evidence="1 3">
    <name type="scientific">Orientia tsutsugamushi str. Gilliam</name>
    <dbReference type="NCBI Taxonomy" id="1359184"/>
    <lineage>
        <taxon>Bacteria</taxon>
        <taxon>Pseudomonadati</taxon>
        <taxon>Pseudomonadota</taxon>
        <taxon>Alphaproteobacteria</taxon>
        <taxon>Rickettsiales</taxon>
        <taxon>Rickettsiaceae</taxon>
        <taxon>Rickettsieae</taxon>
        <taxon>Orientia</taxon>
    </lineage>
</organism>
<proteinExistence type="predicted"/>
<gene>
    <name evidence="2" type="ORF">GILLIAM_02717</name>
    <name evidence="1" type="ORF">OTSGILL_0029</name>
</gene>
<dbReference type="GO" id="GO:0003964">
    <property type="term" value="F:RNA-directed DNA polymerase activity"/>
    <property type="evidence" value="ECO:0007669"/>
    <property type="project" value="UniProtKB-KW"/>
</dbReference>
<evidence type="ECO:0000313" key="1">
    <source>
        <dbReference type="EMBL" id="KJV54203.1"/>
    </source>
</evidence>
<keyword evidence="4" id="KW-1185">Reference proteome</keyword>
<dbReference type="EMBL" id="LANO01000001">
    <property type="protein sequence ID" value="KJV54203.1"/>
    <property type="molecule type" value="Genomic_DNA"/>
</dbReference>
<reference evidence="4" key="3">
    <citation type="submission" date="2018-03" db="EMBL/GenBank/DDBJ databases">
        <authorList>
            <person name="Batty M. E."/>
            <person name="Batty M E."/>
        </authorList>
    </citation>
    <scope>NUCLEOTIDE SEQUENCE [LARGE SCALE GENOMIC DNA]</scope>
    <source>
        <strain evidence="4">Gilliam</strain>
    </source>
</reference>
<accession>A0A0F3MEK7</accession>
<evidence type="ECO:0000313" key="2">
    <source>
        <dbReference type="EMBL" id="SPR13187.1"/>
    </source>
</evidence>